<evidence type="ECO:0000256" key="3">
    <source>
        <dbReference type="ARBA" id="ARBA00022692"/>
    </source>
</evidence>
<dbReference type="PANTHER" id="PTHR38459:SF1">
    <property type="entry name" value="PROPHAGE BACTOPRENOL-LINKED GLUCOSE TRANSLOCASE HOMOLOG"/>
    <property type="match status" value="1"/>
</dbReference>
<keyword evidence="4 6" id="KW-1133">Transmembrane helix</keyword>
<gene>
    <name evidence="8" type="ORF">AGR4C_Lc120178</name>
</gene>
<dbReference type="GO" id="GO:0005886">
    <property type="term" value="C:plasma membrane"/>
    <property type="evidence" value="ECO:0007669"/>
    <property type="project" value="TreeGrafter"/>
</dbReference>
<evidence type="ECO:0000259" key="7">
    <source>
        <dbReference type="Pfam" id="PF04138"/>
    </source>
</evidence>
<evidence type="ECO:0000256" key="6">
    <source>
        <dbReference type="SAM" id="Phobius"/>
    </source>
</evidence>
<feature type="transmembrane region" description="Helical" evidence="6">
    <location>
        <begin position="108"/>
        <end position="130"/>
    </location>
</feature>
<keyword evidence="3 6" id="KW-0812">Transmembrane</keyword>
<dbReference type="EMBL" id="FBWC01000022">
    <property type="protein sequence ID" value="CUX49303.1"/>
    <property type="molecule type" value="Genomic_DNA"/>
</dbReference>
<proteinExistence type="inferred from homology"/>
<comment type="subcellular location">
    <subcellularLocation>
        <location evidence="1">Membrane</location>
        <topology evidence="1">Multi-pass membrane protein</topology>
    </subcellularLocation>
</comment>
<evidence type="ECO:0000313" key="9">
    <source>
        <dbReference type="Proteomes" id="UP000191897"/>
    </source>
</evidence>
<evidence type="ECO:0000256" key="2">
    <source>
        <dbReference type="ARBA" id="ARBA00009399"/>
    </source>
</evidence>
<reference evidence="8 9" key="1">
    <citation type="submission" date="2016-01" db="EMBL/GenBank/DDBJ databases">
        <authorList>
            <person name="Oliw E.H."/>
        </authorList>
    </citation>
    <scope>NUCLEOTIDE SEQUENCE [LARGE SCALE GENOMIC DNA]</scope>
    <source>
        <strain evidence="8 9">Kerr 14</strain>
    </source>
</reference>
<accession>A0A1S7RB55</accession>
<dbReference type="Proteomes" id="UP000191897">
    <property type="component" value="Unassembled WGS sequence"/>
</dbReference>
<dbReference type="AlphaFoldDB" id="A0A1S7RB55"/>
<dbReference type="InterPro" id="IPR007267">
    <property type="entry name" value="GtrA_DPMS_TM"/>
</dbReference>
<comment type="similarity">
    <text evidence="2">Belongs to the GtrA family.</text>
</comment>
<feature type="domain" description="GtrA/DPMS transmembrane" evidence="7">
    <location>
        <begin position="16"/>
        <end position="131"/>
    </location>
</feature>
<protein>
    <submittedName>
        <fullName evidence="8">GtrA family protein</fullName>
    </submittedName>
</protein>
<evidence type="ECO:0000313" key="8">
    <source>
        <dbReference type="EMBL" id="CUX49303.1"/>
    </source>
</evidence>
<feature type="transmembrane region" description="Helical" evidence="6">
    <location>
        <begin position="74"/>
        <end position="96"/>
    </location>
</feature>
<evidence type="ECO:0000256" key="1">
    <source>
        <dbReference type="ARBA" id="ARBA00004141"/>
    </source>
</evidence>
<evidence type="ECO:0000256" key="4">
    <source>
        <dbReference type="ARBA" id="ARBA00022989"/>
    </source>
</evidence>
<evidence type="ECO:0000256" key="5">
    <source>
        <dbReference type="ARBA" id="ARBA00023136"/>
    </source>
</evidence>
<dbReference type="PANTHER" id="PTHR38459">
    <property type="entry name" value="PROPHAGE BACTOPRENOL-LINKED GLUCOSE TRANSLOCASE HOMOLOG"/>
    <property type="match status" value="1"/>
</dbReference>
<name>A0A1S7RB55_AGRTU</name>
<sequence length="132" mass="14795">MSAMISNRITNSPVFKFLIVGGISTLVNYSAYVLLFTVFGYTYSIAFVAGFLSGVAFGYYFNKRWAFGKQEASNLRLVLSYFVVYALSMIAGILVLKFLVTGMQVHPLIANFFTIVLTTCTNFVGLRYLVFR</sequence>
<dbReference type="Pfam" id="PF04138">
    <property type="entry name" value="GtrA_DPMS_TM"/>
    <property type="match status" value="1"/>
</dbReference>
<dbReference type="InterPro" id="IPR051401">
    <property type="entry name" value="GtrA_CellWall_Glycosyl"/>
</dbReference>
<organism evidence="8 9">
    <name type="scientific">Agrobacterium tumefaciens str. Kerr 14</name>
    <dbReference type="NCBI Taxonomy" id="1183424"/>
    <lineage>
        <taxon>Bacteria</taxon>
        <taxon>Pseudomonadati</taxon>
        <taxon>Pseudomonadota</taxon>
        <taxon>Alphaproteobacteria</taxon>
        <taxon>Hyphomicrobiales</taxon>
        <taxon>Rhizobiaceae</taxon>
        <taxon>Rhizobium/Agrobacterium group</taxon>
        <taxon>Agrobacterium</taxon>
        <taxon>Agrobacterium tumefaciens complex</taxon>
    </lineage>
</organism>
<dbReference type="GO" id="GO:0000271">
    <property type="term" value="P:polysaccharide biosynthetic process"/>
    <property type="evidence" value="ECO:0007669"/>
    <property type="project" value="InterPro"/>
</dbReference>
<dbReference type="RefSeq" id="WP_080867343.1">
    <property type="nucleotide sequence ID" value="NZ_LT009731.1"/>
</dbReference>
<feature type="transmembrane region" description="Helical" evidence="6">
    <location>
        <begin position="14"/>
        <end position="35"/>
    </location>
</feature>
<keyword evidence="5 6" id="KW-0472">Membrane</keyword>
<feature type="transmembrane region" description="Helical" evidence="6">
    <location>
        <begin position="41"/>
        <end position="62"/>
    </location>
</feature>